<gene>
    <name evidence="13" type="ORF">A4V03_18530</name>
</gene>
<dbReference type="Proteomes" id="UP000092631">
    <property type="component" value="Chromosome"/>
</dbReference>
<evidence type="ECO:0000256" key="6">
    <source>
        <dbReference type="ARBA" id="ARBA00023136"/>
    </source>
</evidence>
<dbReference type="InterPro" id="IPR008969">
    <property type="entry name" value="CarboxyPept-like_regulatory"/>
</dbReference>
<evidence type="ECO:0000256" key="4">
    <source>
        <dbReference type="ARBA" id="ARBA00022692"/>
    </source>
</evidence>
<keyword evidence="14" id="KW-1185">Reference proteome</keyword>
<reference evidence="14" key="1">
    <citation type="submission" date="2016-04" db="EMBL/GenBank/DDBJ databases">
        <title>Complete Genome Sequences of Twelve Strains of a Stable Defined Moderately Diverse Mouse Microbiota 2 (sDMDMm2).</title>
        <authorList>
            <person name="Uchimura Y."/>
            <person name="Wyss M."/>
            <person name="Brugiroux S."/>
            <person name="Limenitakis J.P."/>
            <person name="Stecher B."/>
            <person name="McCoy K.D."/>
            <person name="Macpherson A.J."/>
        </authorList>
    </citation>
    <scope>NUCLEOTIDE SEQUENCE [LARGE SCALE GENOMIC DNA]</scope>
    <source>
        <strain evidence="14">I48</strain>
    </source>
</reference>
<evidence type="ECO:0000256" key="2">
    <source>
        <dbReference type="ARBA" id="ARBA00022448"/>
    </source>
</evidence>
<keyword evidence="3 8" id="KW-1134">Transmembrane beta strand</keyword>
<evidence type="ECO:0000313" key="13">
    <source>
        <dbReference type="EMBL" id="ANU59313.1"/>
    </source>
</evidence>
<dbReference type="KEGG" id="bcae:A4V03_18530"/>
<evidence type="ECO:0000256" key="8">
    <source>
        <dbReference type="PROSITE-ProRule" id="PRU01360"/>
    </source>
</evidence>
<feature type="domain" description="TonB-dependent receptor plug" evidence="12">
    <location>
        <begin position="120"/>
        <end position="244"/>
    </location>
</feature>
<evidence type="ECO:0000256" key="7">
    <source>
        <dbReference type="ARBA" id="ARBA00023237"/>
    </source>
</evidence>
<dbReference type="InterPro" id="IPR023997">
    <property type="entry name" value="TonB-dep_OMP_SusC/RagA_CS"/>
</dbReference>
<dbReference type="GeneID" id="82189133"/>
<keyword evidence="2 8" id="KW-0813">Transport</keyword>
<dbReference type="OrthoDB" id="9768177at2"/>
<dbReference type="Gene3D" id="2.60.40.1120">
    <property type="entry name" value="Carboxypeptidase-like, regulatory domain"/>
    <property type="match status" value="1"/>
</dbReference>
<evidence type="ECO:0000259" key="12">
    <source>
        <dbReference type="Pfam" id="PF07715"/>
    </source>
</evidence>
<evidence type="ECO:0000256" key="1">
    <source>
        <dbReference type="ARBA" id="ARBA00004571"/>
    </source>
</evidence>
<evidence type="ECO:0000256" key="5">
    <source>
        <dbReference type="ARBA" id="ARBA00023077"/>
    </source>
</evidence>
<sequence>MNKKVMLLLVCLFTSVGLMIAQTPKKVTGVVISEEDDQPVVGASVLIKGTTLGTVTNIDGQFTIDNVPSSARTLKVSYIGMKSQEVAIKAGTIKIILQPDSEVLEEVVVTGMQKMDKRLFTGASTKLTADNVKLSGMADISRGLEGRAAGVSVQNVSGTFGTAPKIRVRGATSIYGSSKPLWVVDGVIMEDVTEVGADELSSGDAETLISSAIAGLNADDIESFQILKDGSATSIYGARAMAGVIVVTTKKGKAGTNKISYTGEFTMRMKPNYRNFNIMDSQEQMSVYRDLEAAGYLNFSDSYRASTSGVYGKMYHLINSYNATNGTFGLINTPEARDLFLRQAEYSNTDWFDLLFNNSVSQNHAISMSTGTDKASYYTSLSVMTDPGWTKRSKVSRYTANINALYNISKAVSLNLIGNAAYRQQAAPGTLGSQTDPVSGEVKRDFDINPYSYALNTSRTLDPNEYYVRNYAPFNIFNELNNNYMDLNVLDTKFQGELKWKPINKVELSALGAYKYSTTTQNHYVKDYSNQAWAYRAMDDATMQQANPWLYTDPDKVNTLPETVLPVGGFYRETKYAMNSYDFRATASYNDVFKENHILNIFAGMELNATDRSKTWFNGVGTQYGMGMLPNYNYLYFKQGNEENNNYYTIDETRSREVAFFGTSTYSYKGKYTLNGTIRYEGSNKLGKSRSARWLPTWNISGAWNAHEEKWFESLQPALSHATLKASYSLTADRGPANVSNSHVIIKSYNPWRPSASVQESGLQINETQNNSLTYEKKHELNIGIDLGFFDNRVNLAMDWYKRNNYDLIGIINTPGIGGQIAKYANLASMKSHGIEFTLSTRNIVTKDFKWNTDFIFSNAKNEVTDLQSNATVMDLISGNGFAMQGYPVRSLFSMDFKGLNEEGIPTFINESGELTTSDINFQERDRKGHLIYEGSTDPTITGSFGNIFTYKALKLNVFITYSFGNVVRLDPQFHNKYTDLDATPKEFKNRWMKSGDENRTNIPAIADARMNTQDTYLSRAYNAYNYSTVRTAKGDFIRMKEISLSYDLPKTWLSHLKLSTASLKLQATNLFLIYSDDKLNGQDPEFFNTGGVAVPVPKQFTLTLRLGI</sequence>
<evidence type="ECO:0000259" key="11">
    <source>
        <dbReference type="Pfam" id="PF00593"/>
    </source>
</evidence>
<accession>A0A1C7H3L3</accession>
<evidence type="ECO:0000256" key="10">
    <source>
        <dbReference type="SAM" id="SignalP"/>
    </source>
</evidence>
<dbReference type="Pfam" id="PF07715">
    <property type="entry name" value="Plug"/>
    <property type="match status" value="1"/>
</dbReference>
<dbReference type="EMBL" id="CP015401">
    <property type="protein sequence ID" value="ANU59313.1"/>
    <property type="molecule type" value="Genomic_DNA"/>
</dbReference>
<keyword evidence="5 9" id="KW-0798">TonB box</keyword>
<dbReference type="GO" id="GO:0009279">
    <property type="term" value="C:cell outer membrane"/>
    <property type="evidence" value="ECO:0007669"/>
    <property type="project" value="UniProtKB-SubCell"/>
</dbReference>
<dbReference type="RefSeq" id="WP_065539954.1">
    <property type="nucleotide sequence ID" value="NZ_CAPDLJ010000040.1"/>
</dbReference>
<dbReference type="SUPFAM" id="SSF49464">
    <property type="entry name" value="Carboxypeptidase regulatory domain-like"/>
    <property type="match status" value="1"/>
</dbReference>
<feature type="domain" description="TonB-dependent receptor-like beta-barrel" evidence="11">
    <location>
        <begin position="478"/>
        <end position="859"/>
    </location>
</feature>
<dbReference type="Pfam" id="PF13715">
    <property type="entry name" value="CarbopepD_reg_2"/>
    <property type="match status" value="1"/>
</dbReference>
<feature type="chain" id="PRO_5008886905" evidence="10">
    <location>
        <begin position="22"/>
        <end position="1109"/>
    </location>
</feature>
<dbReference type="Gene3D" id="2.40.170.20">
    <property type="entry name" value="TonB-dependent receptor, beta-barrel domain"/>
    <property type="match status" value="1"/>
</dbReference>
<dbReference type="Pfam" id="PF00593">
    <property type="entry name" value="TonB_dep_Rec_b-barrel"/>
    <property type="match status" value="1"/>
</dbReference>
<dbReference type="SUPFAM" id="SSF56935">
    <property type="entry name" value="Porins"/>
    <property type="match status" value="1"/>
</dbReference>
<keyword evidence="4 8" id="KW-0812">Transmembrane</keyword>
<feature type="signal peptide" evidence="10">
    <location>
        <begin position="1"/>
        <end position="21"/>
    </location>
</feature>
<keyword evidence="6 8" id="KW-0472">Membrane</keyword>
<protein>
    <submittedName>
        <fullName evidence="13">SusC/RagA family protein</fullName>
    </submittedName>
</protein>
<dbReference type="InterPro" id="IPR000531">
    <property type="entry name" value="Beta-barrel_TonB"/>
</dbReference>
<keyword evidence="10" id="KW-0732">Signal</keyword>
<comment type="subcellular location">
    <subcellularLocation>
        <location evidence="1 8">Cell outer membrane</location>
        <topology evidence="1 8">Multi-pass membrane protein</topology>
    </subcellularLocation>
</comment>
<dbReference type="NCBIfam" id="TIGR04056">
    <property type="entry name" value="OMP_RagA_SusC"/>
    <property type="match status" value="1"/>
</dbReference>
<dbReference type="InterPro" id="IPR037066">
    <property type="entry name" value="Plug_dom_sf"/>
</dbReference>
<evidence type="ECO:0000256" key="9">
    <source>
        <dbReference type="RuleBase" id="RU003357"/>
    </source>
</evidence>
<dbReference type="NCBIfam" id="TIGR04057">
    <property type="entry name" value="SusC_RagA_signa"/>
    <property type="match status" value="1"/>
</dbReference>
<evidence type="ECO:0000313" key="14">
    <source>
        <dbReference type="Proteomes" id="UP000092631"/>
    </source>
</evidence>
<dbReference type="PROSITE" id="PS52016">
    <property type="entry name" value="TONB_DEPENDENT_REC_3"/>
    <property type="match status" value="1"/>
</dbReference>
<evidence type="ECO:0000256" key="3">
    <source>
        <dbReference type="ARBA" id="ARBA00022452"/>
    </source>
</evidence>
<keyword evidence="7 8" id="KW-0998">Cell outer membrane</keyword>
<dbReference type="InterPro" id="IPR012910">
    <property type="entry name" value="Plug_dom"/>
</dbReference>
<dbReference type="InterPro" id="IPR039426">
    <property type="entry name" value="TonB-dep_rcpt-like"/>
</dbReference>
<dbReference type="AlphaFoldDB" id="A0A1C7H3L3"/>
<dbReference type="InterPro" id="IPR023996">
    <property type="entry name" value="TonB-dep_OMP_SusC/RagA"/>
</dbReference>
<name>A0A1C7H3L3_9BACE</name>
<dbReference type="Gene3D" id="2.170.130.10">
    <property type="entry name" value="TonB-dependent receptor, plug domain"/>
    <property type="match status" value="1"/>
</dbReference>
<dbReference type="InterPro" id="IPR036942">
    <property type="entry name" value="Beta-barrel_TonB_sf"/>
</dbReference>
<comment type="similarity">
    <text evidence="8 9">Belongs to the TonB-dependent receptor family.</text>
</comment>
<organism evidence="13 14">
    <name type="scientific">Bacteroides caecimuris</name>
    <dbReference type="NCBI Taxonomy" id="1796613"/>
    <lineage>
        <taxon>Bacteria</taxon>
        <taxon>Pseudomonadati</taxon>
        <taxon>Bacteroidota</taxon>
        <taxon>Bacteroidia</taxon>
        <taxon>Bacteroidales</taxon>
        <taxon>Bacteroidaceae</taxon>
        <taxon>Bacteroides</taxon>
    </lineage>
</organism>
<proteinExistence type="inferred from homology"/>